<evidence type="ECO:0000313" key="2">
    <source>
        <dbReference type="Proteomes" id="UP000775213"/>
    </source>
</evidence>
<name>A0AAV7HGD6_DENCH</name>
<proteinExistence type="predicted"/>
<accession>A0AAV7HGD6</accession>
<dbReference type="Proteomes" id="UP000775213">
    <property type="component" value="Unassembled WGS sequence"/>
</dbReference>
<sequence length="156" mass="17277">MVSFETLCSLSSSAAASQSIMPRRQNFLSSVVAFEGQQRCNAAVVTSQGHDLLVKRRDCSLSKRPTSTSTTVGVISDGGILETLVSKNRELKPNSTIRSWQKFVDDDDDCWWSTALSLFHQLHTFAFARSVTLLLRTLPLLFEEQQIISGAYGMTV</sequence>
<reference evidence="1 2" key="1">
    <citation type="journal article" date="2021" name="Hortic Res">
        <title>Chromosome-scale assembly of the Dendrobium chrysotoxum genome enhances the understanding of orchid evolution.</title>
        <authorList>
            <person name="Zhang Y."/>
            <person name="Zhang G.Q."/>
            <person name="Zhang D."/>
            <person name="Liu X.D."/>
            <person name="Xu X.Y."/>
            <person name="Sun W.H."/>
            <person name="Yu X."/>
            <person name="Zhu X."/>
            <person name="Wang Z.W."/>
            <person name="Zhao X."/>
            <person name="Zhong W.Y."/>
            <person name="Chen H."/>
            <person name="Yin W.L."/>
            <person name="Huang T."/>
            <person name="Niu S.C."/>
            <person name="Liu Z.J."/>
        </authorList>
    </citation>
    <scope>NUCLEOTIDE SEQUENCE [LARGE SCALE GENOMIC DNA]</scope>
    <source>
        <strain evidence="1">Lindl</strain>
    </source>
</reference>
<keyword evidence="2" id="KW-1185">Reference proteome</keyword>
<dbReference type="EMBL" id="JAGFBR010000004">
    <property type="protein sequence ID" value="KAH0467982.1"/>
    <property type="molecule type" value="Genomic_DNA"/>
</dbReference>
<comment type="caution">
    <text evidence="1">The sequence shown here is derived from an EMBL/GenBank/DDBJ whole genome shotgun (WGS) entry which is preliminary data.</text>
</comment>
<gene>
    <name evidence="1" type="ORF">IEQ34_003015</name>
</gene>
<dbReference type="AlphaFoldDB" id="A0AAV7HGD6"/>
<protein>
    <submittedName>
        <fullName evidence="1">Uncharacterized protein</fullName>
    </submittedName>
</protein>
<evidence type="ECO:0000313" key="1">
    <source>
        <dbReference type="EMBL" id="KAH0467982.1"/>
    </source>
</evidence>
<organism evidence="1 2">
    <name type="scientific">Dendrobium chrysotoxum</name>
    <name type="common">Orchid</name>
    <dbReference type="NCBI Taxonomy" id="161865"/>
    <lineage>
        <taxon>Eukaryota</taxon>
        <taxon>Viridiplantae</taxon>
        <taxon>Streptophyta</taxon>
        <taxon>Embryophyta</taxon>
        <taxon>Tracheophyta</taxon>
        <taxon>Spermatophyta</taxon>
        <taxon>Magnoliopsida</taxon>
        <taxon>Liliopsida</taxon>
        <taxon>Asparagales</taxon>
        <taxon>Orchidaceae</taxon>
        <taxon>Epidendroideae</taxon>
        <taxon>Malaxideae</taxon>
        <taxon>Dendrobiinae</taxon>
        <taxon>Dendrobium</taxon>
    </lineage>
</organism>